<dbReference type="Proteomes" id="UP001163835">
    <property type="component" value="Unassembled WGS sequence"/>
</dbReference>
<name>A0ACC1TYE4_9AGAR</name>
<evidence type="ECO:0000313" key="2">
    <source>
        <dbReference type="Proteomes" id="UP001163835"/>
    </source>
</evidence>
<proteinExistence type="predicted"/>
<reference evidence="1" key="1">
    <citation type="submission" date="2022-09" db="EMBL/GenBank/DDBJ databases">
        <title>A Global Phylogenomic Analysis of the Shiitake Genus Lentinula.</title>
        <authorList>
            <consortium name="DOE Joint Genome Institute"/>
            <person name="Sierra-Patev S."/>
            <person name="Min B."/>
            <person name="Naranjo-Ortiz M."/>
            <person name="Looney B."/>
            <person name="Konkel Z."/>
            <person name="Slot J.C."/>
            <person name="Sakamoto Y."/>
            <person name="Steenwyk J.L."/>
            <person name="Rokas A."/>
            <person name="Carro J."/>
            <person name="Camarero S."/>
            <person name="Ferreira P."/>
            <person name="Molpeceres G."/>
            <person name="Ruiz-Duenas F.J."/>
            <person name="Serrano A."/>
            <person name="Henrissat B."/>
            <person name="Drula E."/>
            <person name="Hughes K.W."/>
            <person name="Mata J.L."/>
            <person name="Ishikawa N.K."/>
            <person name="Vargas-Isla R."/>
            <person name="Ushijima S."/>
            <person name="Smith C.A."/>
            <person name="Ahrendt S."/>
            <person name="Andreopoulos W."/>
            <person name="He G."/>
            <person name="Labutti K."/>
            <person name="Lipzen A."/>
            <person name="Ng V."/>
            <person name="Riley R."/>
            <person name="Sandor L."/>
            <person name="Barry K."/>
            <person name="Martinez A.T."/>
            <person name="Xiao Y."/>
            <person name="Gibbons J.G."/>
            <person name="Terashima K."/>
            <person name="Grigoriev I.V."/>
            <person name="Hibbett D.S."/>
        </authorList>
    </citation>
    <scope>NUCLEOTIDE SEQUENCE</scope>
    <source>
        <strain evidence="1">TMI1499</strain>
    </source>
</reference>
<gene>
    <name evidence="1" type="ORF">F5876DRAFT_77443</name>
</gene>
<organism evidence="1 2">
    <name type="scientific">Lentinula aff. lateritia</name>
    <dbReference type="NCBI Taxonomy" id="2804960"/>
    <lineage>
        <taxon>Eukaryota</taxon>
        <taxon>Fungi</taxon>
        <taxon>Dikarya</taxon>
        <taxon>Basidiomycota</taxon>
        <taxon>Agaricomycotina</taxon>
        <taxon>Agaricomycetes</taxon>
        <taxon>Agaricomycetidae</taxon>
        <taxon>Agaricales</taxon>
        <taxon>Marasmiineae</taxon>
        <taxon>Omphalotaceae</taxon>
        <taxon>Lentinula</taxon>
    </lineage>
</organism>
<evidence type="ECO:0000313" key="1">
    <source>
        <dbReference type="EMBL" id="KAJ3809757.1"/>
    </source>
</evidence>
<accession>A0ACC1TYE4</accession>
<comment type="caution">
    <text evidence="1">The sequence shown here is derived from an EMBL/GenBank/DDBJ whole genome shotgun (WGS) entry which is preliminary data.</text>
</comment>
<protein>
    <submittedName>
        <fullName evidence="1">Uncharacterized protein</fullName>
    </submittedName>
</protein>
<dbReference type="EMBL" id="MU795138">
    <property type="protein sequence ID" value="KAJ3809757.1"/>
    <property type="molecule type" value="Genomic_DNA"/>
</dbReference>
<sequence length="614" mass="69721">MHYAALIIISLLTTVSASYQNPLIYEHPFAGTKEDKRESSYKFKWPIHKVAIIGAGGGGLVAYREFKRMGYQVRIFERDSVPGGNWHYTDEVPQNAPVPNLDPSEADFRPQFPPSDVLLPYEENFVGLEPGEVLDARREHRAPKPIWHSLTSTAPKQNQEVSTLSIFCLIQFQLSRSKPQLRELPWPDHTPLTLTQNHLQRYVRTFASLHEINSNDNSPNTSYNTRVERVDKRFDVDGREVGWTLTLRKFIETGLTSYTIQWWTEEFDAIVIASGRFSAPNLPRIPGLKQWAQLYPSLISHSRQYRRPEEFANQNVLVVGGSVSGTEIAEDISGKAKKVFLSVRPHEDSVFRETRNMYLSRVPNNVSIVPEIKFFHPLPIRPTDFGSGIQSGEIELINGTLLRGFDRVIFATGFRYAFPFLPQYRDASLRSNETIPSASGRPQPLVTDGTHIRSLHLDLFYIEEPTIGFINMNLGIESFMYSEFAASAIAKVWAGQAKLPSTKQMWELHWKRVRDAGGAYGGQFMYLGSAKEAAMVRYLVGWLNEDAVKYGGHQIDGPSENRHQVFLVWVVAQFPDYNVKSNQSAFSVSGGSFGLDVQEQRRLVETWTAGRDDW</sequence>
<keyword evidence="2" id="KW-1185">Reference proteome</keyword>